<evidence type="ECO:0000313" key="3">
    <source>
        <dbReference type="Proteomes" id="UP001187471"/>
    </source>
</evidence>
<accession>A0AA88QVB5</accession>
<dbReference type="Proteomes" id="UP001187471">
    <property type="component" value="Unassembled WGS sequence"/>
</dbReference>
<evidence type="ECO:0000313" key="2">
    <source>
        <dbReference type="EMBL" id="KAK2969965.1"/>
    </source>
</evidence>
<comment type="caution">
    <text evidence="2">The sequence shown here is derived from an EMBL/GenBank/DDBJ whole genome shotgun (WGS) entry which is preliminary data.</text>
</comment>
<dbReference type="EMBL" id="JAVXUO010002762">
    <property type="protein sequence ID" value="KAK2969965.1"/>
    <property type="molecule type" value="Genomic_DNA"/>
</dbReference>
<name>A0AA88QVB5_9ASTE</name>
<feature type="region of interest" description="Disordered" evidence="1">
    <location>
        <begin position="217"/>
        <end position="254"/>
    </location>
</feature>
<gene>
    <name evidence="2" type="ORF">RJ640_008305</name>
</gene>
<organism evidence="2 3">
    <name type="scientific">Escallonia rubra</name>
    <dbReference type="NCBI Taxonomy" id="112253"/>
    <lineage>
        <taxon>Eukaryota</taxon>
        <taxon>Viridiplantae</taxon>
        <taxon>Streptophyta</taxon>
        <taxon>Embryophyta</taxon>
        <taxon>Tracheophyta</taxon>
        <taxon>Spermatophyta</taxon>
        <taxon>Magnoliopsida</taxon>
        <taxon>eudicotyledons</taxon>
        <taxon>Gunneridae</taxon>
        <taxon>Pentapetalae</taxon>
        <taxon>asterids</taxon>
        <taxon>campanulids</taxon>
        <taxon>Escalloniales</taxon>
        <taxon>Escalloniaceae</taxon>
        <taxon>Escallonia</taxon>
    </lineage>
</organism>
<reference evidence="2" key="1">
    <citation type="submission" date="2022-12" db="EMBL/GenBank/DDBJ databases">
        <title>Draft genome assemblies for two species of Escallonia (Escalloniales).</title>
        <authorList>
            <person name="Chanderbali A."/>
            <person name="Dervinis C."/>
            <person name="Anghel I."/>
            <person name="Soltis D."/>
            <person name="Soltis P."/>
            <person name="Zapata F."/>
        </authorList>
    </citation>
    <scope>NUCLEOTIDE SEQUENCE</scope>
    <source>
        <strain evidence="2">UCBG92.1500</strain>
        <tissue evidence="2">Leaf</tissue>
    </source>
</reference>
<dbReference type="AlphaFoldDB" id="A0AA88QVB5"/>
<evidence type="ECO:0000256" key="1">
    <source>
        <dbReference type="SAM" id="MobiDB-lite"/>
    </source>
</evidence>
<evidence type="ECO:0008006" key="4">
    <source>
        <dbReference type="Google" id="ProtNLM"/>
    </source>
</evidence>
<proteinExistence type="predicted"/>
<keyword evidence="3" id="KW-1185">Reference proteome</keyword>
<sequence>MVVSQVEFSTYDLWVQFHDVPLELFDHAFAVQLGTAVGSLLEVDWSLIRQHCKDYFRVLVRLRLDNPLIPDDLFTQVGRVLVYLAVTSASSSSLSSVESFYLAESHLPASMPMDVDIPATEVVSGVPEEPGSRPPAEFVLPTDDSLHAEVQAAMDTQAWEMESHGLGSALVALECPETFGSMAGAGVAILGLTSQGHLVVWHATATPVQLSPSFQLRAPDFHDDSTEAAEDDVGGNPEKLPPNSLASSSSSRKI</sequence>
<protein>
    <recommendedName>
        <fullName evidence="4">DUF4283 domain-containing protein</fullName>
    </recommendedName>
</protein>